<evidence type="ECO:0000313" key="1">
    <source>
        <dbReference type="EMBL" id="OQP39224.1"/>
    </source>
</evidence>
<comment type="caution">
    <text evidence="1">The sequence shown here is derived from an EMBL/GenBank/DDBJ whole genome shotgun (WGS) entry which is preliminary data.</text>
</comment>
<reference evidence="1 2" key="1">
    <citation type="submission" date="2016-04" db="EMBL/GenBank/DDBJ databases">
        <authorList>
            <person name="Chen L."/>
            <person name="Zhuang W."/>
            <person name="Wang G."/>
        </authorList>
    </citation>
    <scope>NUCLEOTIDE SEQUENCE [LARGE SCALE GENOMIC DNA]</scope>
    <source>
        <strain evidence="2">GR20</strain>
    </source>
</reference>
<keyword evidence="2" id="KW-1185">Reference proteome</keyword>
<evidence type="ECO:0000313" key="2">
    <source>
        <dbReference type="Proteomes" id="UP000192277"/>
    </source>
</evidence>
<dbReference type="EMBL" id="LWBO01000084">
    <property type="protein sequence ID" value="OQP39224.1"/>
    <property type="molecule type" value="Genomic_DNA"/>
</dbReference>
<accession>A0ABX3NQX5</accession>
<protein>
    <submittedName>
        <fullName evidence="1">Uncharacterized protein</fullName>
    </submittedName>
</protein>
<name>A0ABX3NQX5_9BACT</name>
<dbReference type="RefSeq" id="WP_014217001.1">
    <property type="nucleotide sequence ID" value="NZ_LWBO01000084.1"/>
</dbReference>
<gene>
    <name evidence="1" type="ORF">A4D02_18035</name>
</gene>
<organism evidence="1 2">
    <name type="scientific">Niastella koreensis</name>
    <dbReference type="NCBI Taxonomy" id="354356"/>
    <lineage>
        <taxon>Bacteria</taxon>
        <taxon>Pseudomonadati</taxon>
        <taxon>Bacteroidota</taxon>
        <taxon>Chitinophagia</taxon>
        <taxon>Chitinophagales</taxon>
        <taxon>Chitinophagaceae</taxon>
        <taxon>Niastella</taxon>
    </lineage>
</organism>
<proteinExistence type="predicted"/>
<sequence length="112" mass="12891">MTAPITRVRLQELPCFSTIPKATKAFFKQWHIYTIDITRILSLPYAEARQEMSSLRSLYGKSKKEAITVDEFCAHTGISKKIVRMHLIERLLEGELKKQVGKANRQRAEGSR</sequence>
<dbReference type="Proteomes" id="UP000192277">
    <property type="component" value="Unassembled WGS sequence"/>
</dbReference>